<dbReference type="PANTHER" id="PTHR46378:SF1">
    <property type="entry name" value="STEROL REGULATORY ELEMENT-BINDING PROTEIN CLEAVAGE-ACTIVATING PROTEIN"/>
    <property type="match status" value="1"/>
</dbReference>
<keyword evidence="12" id="KW-1185">Reference proteome</keyword>
<dbReference type="InterPro" id="IPR053958">
    <property type="entry name" value="HMGCR/SNAP/NPC1-like_SSD"/>
</dbReference>
<dbReference type="OrthoDB" id="1914839at2759"/>
<comment type="subcellular location">
    <subcellularLocation>
        <location evidence="1">Endoplasmic reticulum</location>
    </subcellularLocation>
    <subcellularLocation>
        <location evidence="2">Golgi apparatus membrane</location>
    </subcellularLocation>
</comment>
<organism evidence="11 12">
    <name type="scientific">Geotrichum candidum</name>
    <name type="common">Oospora lactis</name>
    <name type="synonym">Dipodascus geotrichum</name>
    <dbReference type="NCBI Taxonomy" id="1173061"/>
    <lineage>
        <taxon>Eukaryota</taxon>
        <taxon>Fungi</taxon>
        <taxon>Dikarya</taxon>
        <taxon>Ascomycota</taxon>
        <taxon>Saccharomycotina</taxon>
        <taxon>Dipodascomycetes</taxon>
        <taxon>Dipodascales</taxon>
        <taxon>Dipodascaceae</taxon>
        <taxon>Geotrichum</taxon>
    </lineage>
</organism>
<evidence type="ECO:0000259" key="10">
    <source>
        <dbReference type="PROSITE" id="PS50156"/>
    </source>
</evidence>
<feature type="domain" description="SSD" evidence="10">
    <location>
        <begin position="212"/>
        <end position="376"/>
    </location>
</feature>
<keyword evidence="3" id="KW-0853">WD repeat</keyword>
<dbReference type="Proteomes" id="UP000242525">
    <property type="component" value="Unassembled WGS sequence"/>
</dbReference>
<feature type="transmembrane region" description="Helical" evidence="9">
    <location>
        <begin position="320"/>
        <end position="342"/>
    </location>
</feature>
<dbReference type="STRING" id="1173061.A0A0J9X8D5"/>
<keyword evidence="9" id="KW-1133">Transmembrane helix</keyword>
<reference evidence="11" key="1">
    <citation type="submission" date="2014-03" db="EMBL/GenBank/DDBJ databases">
        <authorList>
            <person name="Casaregola S."/>
        </authorList>
    </citation>
    <scope>NUCLEOTIDE SEQUENCE [LARGE SCALE GENOMIC DNA]</scope>
    <source>
        <strain evidence="11">CLIB 918</strain>
    </source>
</reference>
<name>A0A0J9X8D5_GEOCN</name>
<keyword evidence="4" id="KW-0677">Repeat</keyword>
<feature type="transmembrane region" description="Helical" evidence="9">
    <location>
        <begin position="278"/>
        <end position="300"/>
    </location>
</feature>
<evidence type="ECO:0000256" key="4">
    <source>
        <dbReference type="ARBA" id="ARBA00022737"/>
    </source>
</evidence>
<dbReference type="PROSITE" id="PS50156">
    <property type="entry name" value="SSD"/>
    <property type="match status" value="1"/>
</dbReference>
<protein>
    <recommendedName>
        <fullName evidence="10">SSD domain-containing protein</fullName>
    </recommendedName>
</protein>
<keyword evidence="9" id="KW-0812">Transmembrane</keyword>
<dbReference type="GO" id="GO:0032933">
    <property type="term" value="P:SREBP signaling pathway"/>
    <property type="evidence" value="ECO:0007669"/>
    <property type="project" value="InterPro"/>
</dbReference>
<evidence type="ECO:0000256" key="1">
    <source>
        <dbReference type="ARBA" id="ARBA00004240"/>
    </source>
</evidence>
<keyword evidence="5" id="KW-0256">Endoplasmic reticulum</keyword>
<dbReference type="EMBL" id="CCBN010000005">
    <property type="protein sequence ID" value="CDO53412.1"/>
    <property type="molecule type" value="Genomic_DNA"/>
</dbReference>
<feature type="transmembrane region" description="Helical" evidence="9">
    <location>
        <begin position="20"/>
        <end position="42"/>
    </location>
</feature>
<dbReference type="GO" id="GO:0000139">
    <property type="term" value="C:Golgi membrane"/>
    <property type="evidence" value="ECO:0007669"/>
    <property type="project" value="UniProtKB-SubCell"/>
</dbReference>
<gene>
    <name evidence="11" type="ORF">BN980_GECA05s01385g</name>
</gene>
<comment type="caution">
    <text evidence="11">The sequence shown here is derived from an EMBL/GenBank/DDBJ whole genome shotgun (WGS) entry which is preliminary data.</text>
</comment>
<feature type="transmembrane region" description="Helical" evidence="9">
    <location>
        <begin position="241"/>
        <end position="266"/>
    </location>
</feature>
<accession>A0A0J9X8D5</accession>
<dbReference type="AlphaFoldDB" id="A0A0J9X8D5"/>
<dbReference type="InterPro" id="IPR011047">
    <property type="entry name" value="Quinoprotein_ADH-like_sf"/>
</dbReference>
<evidence type="ECO:0000256" key="5">
    <source>
        <dbReference type="ARBA" id="ARBA00022824"/>
    </source>
</evidence>
<evidence type="ECO:0000256" key="2">
    <source>
        <dbReference type="ARBA" id="ARBA00004394"/>
    </source>
</evidence>
<evidence type="ECO:0000256" key="9">
    <source>
        <dbReference type="SAM" id="Phobius"/>
    </source>
</evidence>
<evidence type="ECO:0000256" key="6">
    <source>
        <dbReference type="ARBA" id="ARBA00023034"/>
    </source>
</evidence>
<dbReference type="GO" id="GO:0005789">
    <property type="term" value="C:endoplasmic reticulum membrane"/>
    <property type="evidence" value="ECO:0007669"/>
    <property type="project" value="InterPro"/>
</dbReference>
<feature type="transmembrane region" description="Helical" evidence="9">
    <location>
        <begin position="349"/>
        <end position="376"/>
    </location>
</feature>
<dbReference type="GO" id="GO:0045540">
    <property type="term" value="P:regulation of cholesterol biosynthetic process"/>
    <property type="evidence" value="ECO:0007669"/>
    <property type="project" value="TreeGrafter"/>
</dbReference>
<dbReference type="GO" id="GO:0032934">
    <property type="term" value="F:sterol binding"/>
    <property type="evidence" value="ECO:0007669"/>
    <property type="project" value="InterPro"/>
</dbReference>
<feature type="region of interest" description="Disordered" evidence="8">
    <location>
        <begin position="970"/>
        <end position="998"/>
    </location>
</feature>
<feature type="transmembrane region" description="Helical" evidence="9">
    <location>
        <begin position="206"/>
        <end position="229"/>
    </location>
</feature>
<dbReference type="Pfam" id="PF12349">
    <property type="entry name" value="Sterol-sensing"/>
    <property type="match status" value="1"/>
</dbReference>
<feature type="transmembrane region" description="Helical" evidence="9">
    <location>
        <begin position="426"/>
        <end position="443"/>
    </location>
</feature>
<keyword evidence="7 9" id="KW-0472">Membrane</keyword>
<keyword evidence="6" id="KW-0333">Golgi apparatus</keyword>
<evidence type="ECO:0000256" key="7">
    <source>
        <dbReference type="ARBA" id="ARBA00023136"/>
    </source>
</evidence>
<sequence length="1158" mass="129792">MRHLQRLASLLTTNPKKFILWPASILFIISYPLIYSLLSIGLPEAAILSQSKSANLEPHVLVKQLYISPPPFSNALSIEVLQSLIPFLENFQSQQNSSSLPYLHSIINTHHLRSEDGVPVFDFQTESYTRSSQLYSQVYLPRLTHHKLTSASGLLISYVFNDPTDELYWNNALTALLSTPSSINTFSYVYSPAQSRLPLQTLPSPIPFCSVPLLGLFVTLLASVLYVMISWELVSSVRSKIGLTFAYFSQYVLSMSTALTIVSFIFPSFSANSLRNFSIIPLFIFATGFDNVIRMLNAVGGTPHEYPPSARLFMGVKATIVKAVTVLAVYLVLLLISCIAFVKISQQVFHICLFTMLSLLINFCMHMSYFLAIVFADMRRLELTGDMIDGELYTNSQPLLPFENFVIRILKKQYSYLRHLYFNSKVSASTAIFIISLGVLSVWSKLAQPEEMHNYSSGTMPFFISKLQLISNYEYVKVFEPLVLQGEFNSDTRQVLFHVGTYIRGLFHAFKRIFSLHIFLEFLASFAFLLSLTGVVLKFVLPSFTDFFEPLPSKEVMEFSSKELTGYHTLDVLKVITQGSMIATVSLDHNIFVWNAATCGSKVGKPYSIPNPPDFWPISRVVLNSALNLIAIFSTRIAAVKCYNYQTGKVLYHLQDKNIFHELPVEVFFSGPELILITRKATLMSIPESGVINSFKVDFSSKSLTLTHAKRLVTPRIPERVVCFSAESDITIGTHIGNMWRFRKLQIQDSPVQISLRGVNDLSKYKPQPIPAPHAMVARLSMRPGKMAGSYARPVMEKPRPKILENPIVAVVTVPSINMVLLATSVQACLFDAQTGIIVKNFQLGHFKSHTLRVFHSLPTHCRFCGCASIDSLSIVYSDAENEGMVICHTLTIDNRAKNSICIRVERDPRETRCLGFEATTERQHWIHRVEGWDTTDMNMIMGVRKKEPKVLFSQQSKSSSISWLKSKSPGFLRNRKSGQPSETPEHSNEDDDDDDDGSKFPLINAIWEGFAMSATGQVSYYDIPDNTSTNRNAIAAANTLLLGTKGLSKRNNPNRQLVKGSGTIGLELDMAAQARLLIRSIGPITKFGTKSIAVAFGNIIKVLYFGKEESLPTEMDISSLSSSVIHTPKQSNSRLKRHPSASMMNYNSSISMQYNTR</sequence>
<dbReference type="GO" id="GO:0032936">
    <property type="term" value="C:SREBP-SCAP complex"/>
    <property type="evidence" value="ECO:0007669"/>
    <property type="project" value="TreeGrafter"/>
</dbReference>
<evidence type="ECO:0000256" key="8">
    <source>
        <dbReference type="SAM" id="MobiDB-lite"/>
    </source>
</evidence>
<dbReference type="SUPFAM" id="SSF50998">
    <property type="entry name" value="Quinoprotein alcohol dehydrogenase-like"/>
    <property type="match status" value="1"/>
</dbReference>
<dbReference type="InterPro" id="IPR030225">
    <property type="entry name" value="SCAP"/>
</dbReference>
<proteinExistence type="predicted"/>
<feature type="transmembrane region" description="Helical" evidence="9">
    <location>
        <begin position="518"/>
        <end position="541"/>
    </location>
</feature>
<dbReference type="PANTHER" id="PTHR46378">
    <property type="entry name" value="STEROL REGULATORY ELEMENT-BINDING PROTEIN CLEAVAGE-ACTIVATING PROTEIN"/>
    <property type="match status" value="1"/>
</dbReference>
<evidence type="ECO:0000313" key="12">
    <source>
        <dbReference type="Proteomes" id="UP000242525"/>
    </source>
</evidence>
<evidence type="ECO:0000313" key="11">
    <source>
        <dbReference type="EMBL" id="CDO53412.1"/>
    </source>
</evidence>
<evidence type="ECO:0000256" key="3">
    <source>
        <dbReference type="ARBA" id="ARBA00022574"/>
    </source>
</evidence>
<dbReference type="InterPro" id="IPR000731">
    <property type="entry name" value="SSD"/>
</dbReference>